<evidence type="ECO:0000313" key="2">
    <source>
        <dbReference type="EMBL" id="TVM19850.1"/>
    </source>
</evidence>
<feature type="transmembrane region" description="Helical" evidence="1">
    <location>
        <begin position="135"/>
        <end position="155"/>
    </location>
</feature>
<protein>
    <recommendedName>
        <fullName evidence="4">Glycerophosphoryl diester phosphodiesterase membrane domain-containing protein</fullName>
    </recommendedName>
</protein>
<feature type="transmembrane region" description="Helical" evidence="1">
    <location>
        <begin position="226"/>
        <end position="244"/>
    </location>
</feature>
<feature type="transmembrane region" description="Helical" evidence="1">
    <location>
        <begin position="38"/>
        <end position="66"/>
    </location>
</feature>
<dbReference type="Proteomes" id="UP000448292">
    <property type="component" value="Unassembled WGS sequence"/>
</dbReference>
<dbReference type="EMBL" id="QMIE01000001">
    <property type="protein sequence ID" value="TVM19850.1"/>
    <property type="molecule type" value="Genomic_DNA"/>
</dbReference>
<comment type="caution">
    <text evidence="2">The sequence shown here is derived from an EMBL/GenBank/DDBJ whole genome shotgun (WGS) entry which is preliminary data.</text>
</comment>
<keyword evidence="1" id="KW-0472">Membrane</keyword>
<feature type="transmembrane region" description="Helical" evidence="1">
    <location>
        <begin position="175"/>
        <end position="205"/>
    </location>
</feature>
<name>A0A7M3MJI8_9BACT</name>
<keyword evidence="1" id="KW-1133">Transmembrane helix</keyword>
<evidence type="ECO:0000313" key="3">
    <source>
        <dbReference type="Proteomes" id="UP000448292"/>
    </source>
</evidence>
<feature type="transmembrane region" description="Helical" evidence="1">
    <location>
        <begin position="86"/>
        <end position="114"/>
    </location>
</feature>
<dbReference type="RefSeq" id="WP_144301311.1">
    <property type="nucleotide sequence ID" value="NZ_QMIE01000001.1"/>
</dbReference>
<gene>
    <name evidence="2" type="ORF">DPQ33_01050</name>
</gene>
<organism evidence="2 3">
    <name type="scientific">Oceanidesulfovibrio indonesiensis</name>
    <dbReference type="NCBI Taxonomy" id="54767"/>
    <lineage>
        <taxon>Bacteria</taxon>
        <taxon>Pseudomonadati</taxon>
        <taxon>Thermodesulfobacteriota</taxon>
        <taxon>Desulfovibrionia</taxon>
        <taxon>Desulfovibrionales</taxon>
        <taxon>Desulfovibrionaceae</taxon>
        <taxon>Oceanidesulfovibrio</taxon>
    </lineage>
</organism>
<feature type="transmembrane region" description="Helical" evidence="1">
    <location>
        <begin position="256"/>
        <end position="282"/>
    </location>
</feature>
<evidence type="ECO:0000256" key="1">
    <source>
        <dbReference type="SAM" id="Phobius"/>
    </source>
</evidence>
<dbReference type="AlphaFoldDB" id="A0A7M3MJI8"/>
<sequence>MREFIGWRVEIVQYCIGNMNLGELLDVAFQVFRDHFKALLTVALVAMSPYICLYFAAILSGVWPVLELMVMPTSVDWEQVHPYIVRYYYGYVCIVIMWYIIGTFAGGALTFLIANNYLERPVSEKRALRVAVSKWWPLTKTMVCYGPLFLVLAYIQKVVDFGIRSLIFSFGNNTISYAVVSGVGILLMVLFGFFAVRYFLIFELVILEDLSGRKAFKRSAMLMKGAYGKGFFLLFFHTALSFVAESACKFVSIPLLQLVINFAASILMIIYFVVAGNILYFANRSRHENFDIEILTQRTTDEPSMAAG</sequence>
<dbReference type="OrthoDB" id="262289at2"/>
<proteinExistence type="predicted"/>
<reference evidence="2 3" key="1">
    <citation type="submission" date="2018-06" db="EMBL/GenBank/DDBJ databases">
        <title>Complete genome of Desulfovibrio indonesiensis P37SLT.</title>
        <authorList>
            <person name="Crispim J.S."/>
            <person name="Vidigal P.M.P."/>
            <person name="Silva L.C.F."/>
            <person name="Laguardia C.N."/>
            <person name="Araujo L.C."/>
            <person name="Dias R.S."/>
            <person name="Sousa M.P."/>
            <person name="Paula S.O."/>
            <person name="Silva C."/>
        </authorList>
    </citation>
    <scope>NUCLEOTIDE SEQUENCE [LARGE SCALE GENOMIC DNA]</scope>
    <source>
        <strain evidence="2 3">P37SLT</strain>
    </source>
</reference>
<keyword evidence="3" id="KW-1185">Reference proteome</keyword>
<keyword evidence="1" id="KW-0812">Transmembrane</keyword>
<accession>A0A7M3MJI8</accession>
<evidence type="ECO:0008006" key="4">
    <source>
        <dbReference type="Google" id="ProtNLM"/>
    </source>
</evidence>